<dbReference type="Proteomes" id="UP000076959">
    <property type="component" value="Unassembled WGS sequence"/>
</dbReference>
<keyword evidence="3" id="KW-1185">Reference proteome</keyword>
<evidence type="ECO:0000313" key="2">
    <source>
        <dbReference type="EMBL" id="OAF13339.1"/>
    </source>
</evidence>
<reference evidence="2 3" key="1">
    <citation type="submission" date="2016-03" db="EMBL/GenBank/DDBJ databases">
        <title>Draft Genome Sequence of the Strain BR 10245 (Bradyrhizobium sp.) isolated from nodules of Centrolobium paraense.</title>
        <authorList>
            <person name="Simoes-Araujo J.L.Sr."/>
            <person name="Barauna A.C."/>
            <person name="Silva K."/>
            <person name="Zilli J.E."/>
        </authorList>
    </citation>
    <scope>NUCLEOTIDE SEQUENCE [LARGE SCALE GENOMIC DNA]</scope>
    <source>
        <strain evidence="2 3">BR 10245</strain>
    </source>
</reference>
<protein>
    <submittedName>
        <fullName evidence="2">Uncharacterized protein</fullName>
    </submittedName>
</protein>
<evidence type="ECO:0000256" key="1">
    <source>
        <dbReference type="SAM" id="MobiDB-lite"/>
    </source>
</evidence>
<gene>
    <name evidence="2" type="ORF">AYJ54_44190</name>
</gene>
<organism evidence="2 3">
    <name type="scientific">Bradyrhizobium centrolobii</name>
    <dbReference type="NCBI Taxonomy" id="1505087"/>
    <lineage>
        <taxon>Bacteria</taxon>
        <taxon>Pseudomonadati</taxon>
        <taxon>Pseudomonadota</taxon>
        <taxon>Alphaproteobacteria</taxon>
        <taxon>Hyphomicrobiales</taxon>
        <taxon>Nitrobacteraceae</taxon>
        <taxon>Bradyrhizobium</taxon>
    </lineage>
</organism>
<accession>A0A176YZM3</accession>
<name>A0A176YZM3_9BRAD</name>
<dbReference type="AlphaFoldDB" id="A0A176YZM3"/>
<dbReference type="STRING" id="1505087.AYJ54_44190"/>
<comment type="caution">
    <text evidence="2">The sequence shown here is derived from an EMBL/GenBank/DDBJ whole genome shotgun (WGS) entry which is preliminary data.</text>
</comment>
<proteinExistence type="predicted"/>
<dbReference type="EMBL" id="LUUB01000036">
    <property type="protein sequence ID" value="OAF13339.1"/>
    <property type="molecule type" value="Genomic_DNA"/>
</dbReference>
<evidence type="ECO:0000313" key="3">
    <source>
        <dbReference type="Proteomes" id="UP000076959"/>
    </source>
</evidence>
<feature type="region of interest" description="Disordered" evidence="1">
    <location>
        <begin position="42"/>
        <end position="63"/>
    </location>
</feature>
<sequence>MAFGAFVLSAPAALAATPRQDHAKALERSHAQIHWMDPSFAPHACRQQPQNQVDDPLSSLLLG</sequence>